<dbReference type="NCBIfam" id="TIGR01444">
    <property type="entry name" value="fkbM_fam"/>
    <property type="match status" value="1"/>
</dbReference>
<name>A0ABS5RE18_9HYPH</name>
<dbReference type="InterPro" id="IPR029063">
    <property type="entry name" value="SAM-dependent_MTases_sf"/>
</dbReference>
<gene>
    <name evidence="2" type="ORF">KIP89_15920</name>
</gene>
<dbReference type="Pfam" id="PF05050">
    <property type="entry name" value="Methyltransf_21"/>
    <property type="match status" value="1"/>
</dbReference>
<dbReference type="InterPro" id="IPR006342">
    <property type="entry name" value="FkbM_mtfrase"/>
</dbReference>
<dbReference type="EMBL" id="JAHCQH010000020">
    <property type="protein sequence ID" value="MBS9478602.1"/>
    <property type="molecule type" value="Genomic_DNA"/>
</dbReference>
<dbReference type="SUPFAM" id="SSF53335">
    <property type="entry name" value="S-adenosyl-L-methionine-dependent methyltransferases"/>
    <property type="match status" value="1"/>
</dbReference>
<organism evidence="2 3">
    <name type="scientific">Ancylobacter radicis</name>
    <dbReference type="NCBI Taxonomy" id="2836179"/>
    <lineage>
        <taxon>Bacteria</taxon>
        <taxon>Pseudomonadati</taxon>
        <taxon>Pseudomonadota</taxon>
        <taxon>Alphaproteobacteria</taxon>
        <taxon>Hyphomicrobiales</taxon>
        <taxon>Xanthobacteraceae</taxon>
        <taxon>Ancylobacter</taxon>
    </lineage>
</organism>
<dbReference type="Proteomes" id="UP001166585">
    <property type="component" value="Unassembled WGS sequence"/>
</dbReference>
<dbReference type="PANTHER" id="PTHR34203">
    <property type="entry name" value="METHYLTRANSFERASE, FKBM FAMILY PROTEIN"/>
    <property type="match status" value="1"/>
</dbReference>
<feature type="domain" description="Methyltransferase FkbM" evidence="1">
    <location>
        <begin position="51"/>
        <end position="207"/>
    </location>
</feature>
<evidence type="ECO:0000313" key="2">
    <source>
        <dbReference type="EMBL" id="MBS9478602.1"/>
    </source>
</evidence>
<sequence length="275" mass="30149">MLTALRTAAETRLPRVFAFLSRLADHRAARNPASELQFVPLLVRPGELACDIGANRGVFTYWLLRLGADVATFEPNPFMGRILRRRFPEALEDGRLRLFDGALSDESGLVELHIPRGYSPLATIDGNAVGQGVPVDEVTVRCFRLDDCLDENISFIKIDVEGHEQKVIDGGLGLIASFRPTLLIEAEERHRPGAVASLRASLEPLGYEGYFARADGLHPIATFDAARDQSPASLNEAGTAARAPFAYINNFLFVGRSDVKARLVGWRPTVVLPTN</sequence>
<dbReference type="GO" id="GO:0032259">
    <property type="term" value="P:methylation"/>
    <property type="evidence" value="ECO:0007669"/>
    <property type="project" value="UniProtKB-KW"/>
</dbReference>
<evidence type="ECO:0000313" key="3">
    <source>
        <dbReference type="Proteomes" id="UP001166585"/>
    </source>
</evidence>
<evidence type="ECO:0000259" key="1">
    <source>
        <dbReference type="Pfam" id="PF05050"/>
    </source>
</evidence>
<dbReference type="Gene3D" id="3.40.50.150">
    <property type="entry name" value="Vaccinia Virus protein VP39"/>
    <property type="match status" value="1"/>
</dbReference>
<proteinExistence type="predicted"/>
<dbReference type="InterPro" id="IPR052514">
    <property type="entry name" value="SAM-dependent_MTase"/>
</dbReference>
<dbReference type="PANTHER" id="PTHR34203:SF15">
    <property type="entry name" value="SLL1173 PROTEIN"/>
    <property type="match status" value="1"/>
</dbReference>
<accession>A0ABS5RE18</accession>
<protein>
    <submittedName>
        <fullName evidence="2">FkbM family methyltransferase</fullName>
    </submittedName>
</protein>
<keyword evidence="3" id="KW-1185">Reference proteome</keyword>
<keyword evidence="2" id="KW-0808">Transferase</keyword>
<comment type="caution">
    <text evidence="2">The sequence shown here is derived from an EMBL/GenBank/DDBJ whole genome shotgun (WGS) entry which is preliminary data.</text>
</comment>
<keyword evidence="2" id="KW-0489">Methyltransferase</keyword>
<dbReference type="GO" id="GO:0008168">
    <property type="term" value="F:methyltransferase activity"/>
    <property type="evidence" value="ECO:0007669"/>
    <property type="project" value="UniProtKB-KW"/>
</dbReference>
<reference evidence="2" key="1">
    <citation type="submission" date="2021-05" db="EMBL/GenBank/DDBJ databases">
        <authorList>
            <person name="Sun Q."/>
            <person name="Inoue M."/>
        </authorList>
    </citation>
    <scope>NUCLEOTIDE SEQUENCE</scope>
    <source>
        <strain evidence="2">VKM B-3255</strain>
    </source>
</reference>